<dbReference type="Proteomes" id="UP000092382">
    <property type="component" value="Unassembled WGS sequence"/>
</dbReference>
<evidence type="ECO:0000256" key="3">
    <source>
        <dbReference type="ARBA" id="ARBA00022989"/>
    </source>
</evidence>
<feature type="transmembrane region" description="Helical" evidence="5">
    <location>
        <begin position="45"/>
        <end position="67"/>
    </location>
</feature>
<evidence type="ECO:0000256" key="1">
    <source>
        <dbReference type="ARBA" id="ARBA00004141"/>
    </source>
</evidence>
<name>A0A1B7VWX6_APHFL</name>
<reference evidence="7 8" key="1">
    <citation type="submission" date="2015-09" db="EMBL/GenBank/DDBJ databases">
        <title>Whole genome shotgun sequence assembly of Aphanizomenon flos-aquae UKL13.</title>
        <authorList>
            <person name="Driscoll C."/>
        </authorList>
    </citation>
    <scope>NUCLEOTIDE SEQUENCE [LARGE SCALE GENOMIC DNA]</scope>
    <source>
        <strain evidence="7">MDT13</strain>
    </source>
</reference>
<evidence type="ECO:0000259" key="6">
    <source>
        <dbReference type="Pfam" id="PF06271"/>
    </source>
</evidence>
<evidence type="ECO:0000256" key="5">
    <source>
        <dbReference type="SAM" id="Phobius"/>
    </source>
</evidence>
<keyword evidence="3 5" id="KW-1133">Transmembrane helix</keyword>
<feature type="transmembrane region" description="Helical" evidence="5">
    <location>
        <begin position="21"/>
        <end position="39"/>
    </location>
</feature>
<comment type="caution">
    <text evidence="7">The sequence shown here is derived from an EMBL/GenBank/DDBJ whole genome shotgun (WGS) entry which is preliminary data.</text>
</comment>
<dbReference type="PATRIC" id="fig|1710894.3.peg.4029"/>
<dbReference type="InterPro" id="IPR010432">
    <property type="entry name" value="RDD"/>
</dbReference>
<feature type="domain" description="RDD" evidence="6">
    <location>
        <begin position="18"/>
        <end position="156"/>
    </location>
</feature>
<gene>
    <name evidence="7" type="ORF">AN481_09855</name>
</gene>
<keyword evidence="2 5" id="KW-0812">Transmembrane</keyword>
<protein>
    <recommendedName>
        <fullName evidence="6">RDD domain-containing protein</fullName>
    </recommendedName>
</protein>
<dbReference type="STRING" id="1803587.GCA_001593825_03191"/>
<sequence length="186" mass="21309">MTLVKANQRERHYPKGDITRRGMALAVDFLTVWFLSSIVRSNQIGIQFTQIFVFIFAWLIFRVVIVYNNHGQSLGRWAFDLKILEVANGEIVNRIPQFQTLLLREGVICFSSLLLSIFLGNIILNPAAVVLLLPLIIDGGAALSDTQRGQTFHDRFFQTIIISSQRGYSLDIKIKRLVEKFPRNMR</sequence>
<evidence type="ECO:0000313" key="8">
    <source>
        <dbReference type="Proteomes" id="UP000092382"/>
    </source>
</evidence>
<evidence type="ECO:0000256" key="4">
    <source>
        <dbReference type="ARBA" id="ARBA00023136"/>
    </source>
</evidence>
<dbReference type="Pfam" id="PF06271">
    <property type="entry name" value="RDD"/>
    <property type="match status" value="1"/>
</dbReference>
<feature type="transmembrane region" description="Helical" evidence="5">
    <location>
        <begin position="113"/>
        <end position="137"/>
    </location>
</feature>
<dbReference type="EMBL" id="LJOY01000028">
    <property type="protein sequence ID" value="OBQ25467.1"/>
    <property type="molecule type" value="Genomic_DNA"/>
</dbReference>
<keyword evidence="4 5" id="KW-0472">Membrane</keyword>
<accession>A0A1B7VWX6</accession>
<evidence type="ECO:0000313" key="7">
    <source>
        <dbReference type="EMBL" id="OBQ25467.1"/>
    </source>
</evidence>
<dbReference type="AlphaFoldDB" id="A0A1B7VWX6"/>
<comment type="subcellular location">
    <subcellularLocation>
        <location evidence="1">Membrane</location>
        <topology evidence="1">Multi-pass membrane protein</topology>
    </subcellularLocation>
</comment>
<organism evidence="7 8">
    <name type="scientific">Aphanizomenon flos-aquae LD13</name>
    <dbReference type="NCBI Taxonomy" id="1710894"/>
    <lineage>
        <taxon>Bacteria</taxon>
        <taxon>Bacillati</taxon>
        <taxon>Cyanobacteriota</taxon>
        <taxon>Cyanophyceae</taxon>
        <taxon>Nostocales</taxon>
        <taxon>Aphanizomenonaceae</taxon>
        <taxon>Aphanizomenon</taxon>
    </lineage>
</organism>
<dbReference type="GO" id="GO:0016020">
    <property type="term" value="C:membrane"/>
    <property type="evidence" value="ECO:0007669"/>
    <property type="project" value="UniProtKB-SubCell"/>
</dbReference>
<proteinExistence type="predicted"/>
<evidence type="ECO:0000256" key="2">
    <source>
        <dbReference type="ARBA" id="ARBA00022692"/>
    </source>
</evidence>